<evidence type="ECO:0000256" key="4">
    <source>
        <dbReference type="ARBA" id="ARBA00023136"/>
    </source>
</evidence>
<organism evidence="7 8">
    <name type="scientific">Pelagihabitans pacificus</name>
    <dbReference type="NCBI Taxonomy" id="2696054"/>
    <lineage>
        <taxon>Bacteria</taxon>
        <taxon>Pseudomonadati</taxon>
        <taxon>Bacteroidota</taxon>
        <taxon>Flavobacteriia</taxon>
        <taxon>Flavobacteriales</taxon>
        <taxon>Flavobacteriaceae</taxon>
        <taxon>Pelagihabitans</taxon>
    </lineage>
</organism>
<evidence type="ECO:0000256" key="2">
    <source>
        <dbReference type="ARBA" id="ARBA00022692"/>
    </source>
</evidence>
<dbReference type="EMBL" id="VIKU02000005">
    <property type="protein sequence ID" value="NHF60997.1"/>
    <property type="molecule type" value="Genomic_DNA"/>
</dbReference>
<comment type="caution">
    <text evidence="7">The sequence shown here is derived from an EMBL/GenBank/DDBJ whole genome shotgun (WGS) entry which is preliminary data.</text>
</comment>
<dbReference type="Pfam" id="PF01103">
    <property type="entry name" value="Omp85"/>
    <property type="match status" value="1"/>
</dbReference>
<evidence type="ECO:0000313" key="7">
    <source>
        <dbReference type="EMBL" id="NHF60997.1"/>
    </source>
</evidence>
<evidence type="ECO:0000259" key="6">
    <source>
        <dbReference type="Pfam" id="PF01103"/>
    </source>
</evidence>
<evidence type="ECO:0000256" key="5">
    <source>
        <dbReference type="ARBA" id="ARBA00023237"/>
    </source>
</evidence>
<feature type="domain" description="Bacterial surface antigen (D15)" evidence="6">
    <location>
        <begin position="514"/>
        <end position="742"/>
    </location>
</feature>
<accession>A0A967AW29</accession>
<dbReference type="Proteomes" id="UP000707206">
    <property type="component" value="Unassembled WGS sequence"/>
</dbReference>
<keyword evidence="4" id="KW-0472">Membrane</keyword>
<dbReference type="PROSITE" id="PS51257">
    <property type="entry name" value="PROKAR_LIPOPROTEIN"/>
    <property type="match status" value="1"/>
</dbReference>
<keyword evidence="2" id="KW-0812">Transmembrane</keyword>
<dbReference type="InterPro" id="IPR039910">
    <property type="entry name" value="D15-like"/>
</dbReference>
<keyword evidence="8" id="KW-1185">Reference proteome</keyword>
<dbReference type="PANTHER" id="PTHR12815">
    <property type="entry name" value="SORTING AND ASSEMBLY MACHINERY SAMM50 PROTEIN FAMILY MEMBER"/>
    <property type="match status" value="1"/>
</dbReference>
<reference evidence="7" key="2">
    <citation type="submission" date="2020-03" db="EMBL/GenBank/DDBJ databases">
        <title>Flavobacteriaceae bacterium strain TP-CH-4, a member of the family Flavobacteriaceae isolated from a deep-sea seamount.</title>
        <authorList>
            <person name="Zhang D.-C."/>
        </authorList>
    </citation>
    <scope>NUCLEOTIDE SEQUENCE</scope>
    <source>
        <strain evidence="7">TP-CH-4</strain>
    </source>
</reference>
<protein>
    <submittedName>
        <fullName evidence="7">BamA/TamA family outer membrane protein</fullName>
    </submittedName>
</protein>
<sequence length="772" mass="88521">MISRIWKTLPPLYLMVLCLVQSCSVQRFVPENERLYGGADIQIEKNDSIEKIPAVRNELELLLQPQPNTSFLGMRLPLFFHFKAQRERPGFLYRWLNKNFGEEPVYFSDVDPQRMEGLMRNRLDNHGFFYSTIQSEIDSTHQAATVSYRATIPQPYVMERYQLESDSSQAYKAIGETLGESLLEKGDRFDLALMKSERERIDNRLKQQGYYNFNPDFLIFEADTNQYRNRRFDLFLRFKKEVPQKAKIPYEIGKITVYPEYKITNDTTRQEHTVYEGIDFVQDDDFFKPKRLAPYILLKEGQRYNAETARLTSNRLSGIGSYKYANIQFKEVDTTLQKDSTGLLNVDIFLSPLTKRSLRAELKAITKSNGFTGPGISVTYSNRNLFHGGETLNINGSFSYEAQLTGGNNEGLNSIVGGLKTELVIPRLVPFSPSRFRYAVPKTRISLGGDFLNRSKLYTLTSINSVFGYTWNANRFVYHELNPISVNYTNLANTTAEFDTILDENPFLRTSFEQQFIAGLNYGFTYNELVDGDKTRPIFFSANWDIAGNLLNLVSGGKREVFGLEYAQYAKLDADFRYYWKWGKQQTLVSRLYAGWGLPFGNSVTLPFAKQFFSGGPYSVRAFQIRSLGPGTFQSTDTDGSSFFDQSGNLRLEANLEYRFPIWSYLKGAFFADAGNVWLTYDIDLPLDEPEESRAFNEELIAKGRFGSNWVSQLGVGVGLGLRVDIQSFVIRLDVASPWRVPYLPENERSRIPFFGSGDNNLVWNFAIGYPF</sequence>
<dbReference type="RefSeq" id="WP_152575485.1">
    <property type="nucleotide sequence ID" value="NZ_VIKU02000005.1"/>
</dbReference>
<reference evidence="7" key="1">
    <citation type="submission" date="2019-07" db="EMBL/GenBank/DDBJ databases">
        <authorList>
            <person name="De-Chao Zhang Q."/>
        </authorList>
    </citation>
    <scope>NUCLEOTIDE SEQUENCE</scope>
    <source>
        <strain evidence="7">TP-CH-4</strain>
    </source>
</reference>
<dbReference type="InterPro" id="IPR000184">
    <property type="entry name" value="Bac_surfAg_D15"/>
</dbReference>
<keyword evidence="5" id="KW-0998">Cell outer membrane</keyword>
<proteinExistence type="predicted"/>
<keyword evidence="3" id="KW-0732">Signal</keyword>
<dbReference type="GO" id="GO:0019867">
    <property type="term" value="C:outer membrane"/>
    <property type="evidence" value="ECO:0007669"/>
    <property type="project" value="InterPro"/>
</dbReference>
<dbReference type="Gene3D" id="2.40.160.50">
    <property type="entry name" value="membrane protein fhac: a member of the omp85/tpsb transporter family"/>
    <property type="match status" value="1"/>
</dbReference>
<evidence type="ECO:0000256" key="3">
    <source>
        <dbReference type="ARBA" id="ARBA00022729"/>
    </source>
</evidence>
<evidence type="ECO:0000256" key="1">
    <source>
        <dbReference type="ARBA" id="ARBA00004370"/>
    </source>
</evidence>
<dbReference type="AlphaFoldDB" id="A0A967AW29"/>
<comment type="subcellular location">
    <subcellularLocation>
        <location evidence="1">Membrane</location>
    </subcellularLocation>
</comment>
<evidence type="ECO:0000313" key="8">
    <source>
        <dbReference type="Proteomes" id="UP000707206"/>
    </source>
</evidence>
<name>A0A967AW29_9FLAO</name>
<dbReference type="PANTHER" id="PTHR12815:SF47">
    <property type="entry name" value="TRANSLOCATION AND ASSEMBLY MODULE SUBUNIT TAMA"/>
    <property type="match status" value="1"/>
</dbReference>
<gene>
    <name evidence="7" type="ORF">FK220_016720</name>
</gene>